<evidence type="ECO:0000259" key="3">
    <source>
        <dbReference type="PROSITE" id="PS50250"/>
    </source>
</evidence>
<dbReference type="Gene3D" id="1.25.40.990">
    <property type="match status" value="1"/>
</dbReference>
<dbReference type="PROSITE" id="PS50250">
    <property type="entry name" value="PCI"/>
    <property type="match status" value="1"/>
</dbReference>
<organism evidence="4 5">
    <name type="scientific">Taxus chinensis</name>
    <name type="common">Chinese yew</name>
    <name type="synonym">Taxus wallichiana var. chinensis</name>
    <dbReference type="NCBI Taxonomy" id="29808"/>
    <lineage>
        <taxon>Eukaryota</taxon>
        <taxon>Viridiplantae</taxon>
        <taxon>Streptophyta</taxon>
        <taxon>Embryophyta</taxon>
        <taxon>Tracheophyta</taxon>
        <taxon>Spermatophyta</taxon>
        <taxon>Pinopsida</taxon>
        <taxon>Pinidae</taxon>
        <taxon>Conifers II</taxon>
        <taxon>Cupressales</taxon>
        <taxon>Taxaceae</taxon>
        <taxon>Taxus</taxon>
    </lineage>
</organism>
<name>A0AA38FAQ1_TAXCH</name>
<accession>A0AA38FAQ1</accession>
<dbReference type="EMBL" id="JAHRHJ020000010">
    <property type="protein sequence ID" value="KAH9298794.1"/>
    <property type="molecule type" value="Genomic_DNA"/>
</dbReference>
<dbReference type="GO" id="GO:0005737">
    <property type="term" value="C:cytoplasm"/>
    <property type="evidence" value="ECO:0007669"/>
    <property type="project" value="TreeGrafter"/>
</dbReference>
<feature type="domain" description="PCI" evidence="3">
    <location>
        <begin position="274"/>
        <end position="431"/>
    </location>
</feature>
<feature type="compositionally biased region" description="Polar residues" evidence="2">
    <location>
        <begin position="45"/>
        <end position="88"/>
    </location>
</feature>
<protein>
    <recommendedName>
        <fullName evidence="3">PCI domain-containing protein</fullName>
    </recommendedName>
</protein>
<keyword evidence="5" id="KW-1185">Reference proteome</keyword>
<dbReference type="Proteomes" id="UP000824469">
    <property type="component" value="Unassembled WGS sequence"/>
</dbReference>
<dbReference type="InterPro" id="IPR000717">
    <property type="entry name" value="PCI_dom"/>
</dbReference>
<evidence type="ECO:0000313" key="4">
    <source>
        <dbReference type="EMBL" id="KAH9298794.1"/>
    </source>
</evidence>
<evidence type="ECO:0000313" key="5">
    <source>
        <dbReference type="Proteomes" id="UP000824469"/>
    </source>
</evidence>
<dbReference type="Pfam" id="PF03399">
    <property type="entry name" value="SAC3_GANP"/>
    <property type="match status" value="1"/>
</dbReference>
<dbReference type="InterPro" id="IPR045107">
    <property type="entry name" value="SAC3/GANP/THP3"/>
</dbReference>
<evidence type="ECO:0000256" key="1">
    <source>
        <dbReference type="ARBA" id="ARBA00038443"/>
    </source>
</evidence>
<dbReference type="PANTHER" id="PTHR12436:SF3">
    <property type="entry name" value="GERMINAL-CENTER ASSOCIATED NUCLEAR PROTEIN"/>
    <property type="match status" value="1"/>
</dbReference>
<dbReference type="OMA" id="IFTHAYN"/>
<evidence type="ECO:0000256" key="2">
    <source>
        <dbReference type="SAM" id="MobiDB-lite"/>
    </source>
</evidence>
<comment type="similarity">
    <text evidence="1">Belongs to the SAC3 family.</text>
</comment>
<feature type="region of interest" description="Disordered" evidence="2">
    <location>
        <begin position="14"/>
        <end position="104"/>
    </location>
</feature>
<dbReference type="GO" id="GO:0070390">
    <property type="term" value="C:transcription export complex 2"/>
    <property type="evidence" value="ECO:0007669"/>
    <property type="project" value="TreeGrafter"/>
</dbReference>
<dbReference type="GO" id="GO:0006406">
    <property type="term" value="P:mRNA export from nucleus"/>
    <property type="evidence" value="ECO:0007669"/>
    <property type="project" value="TreeGrafter"/>
</dbReference>
<dbReference type="AlphaFoldDB" id="A0AA38FAQ1"/>
<feature type="non-terminal residue" evidence="4">
    <location>
        <position position="1"/>
    </location>
</feature>
<comment type="caution">
    <text evidence="4">The sequence shown here is derived from an EMBL/GenBank/DDBJ whole genome shotgun (WGS) entry which is preliminary data.</text>
</comment>
<dbReference type="PANTHER" id="PTHR12436">
    <property type="entry name" value="80 KDA MCM3-ASSOCIATED PROTEIN"/>
    <property type="match status" value="1"/>
</dbReference>
<gene>
    <name evidence="4" type="ORF">KI387_030476</name>
</gene>
<sequence>MERNIERYEVNYGRGTTRGGRFRNQRDLNRPTYINDQQDDGIRGQSPSHIHQSRISVVPRNSNTWRPSTSYHNLGESQNHSDNFVNNSKDYRGRGYGKSHHPSQNMNMVLANADVKHEDRHDYHQPSLTGTCPDMCPAKERTQREQLRDLAVFERLNGNPHKTSVNLAVKKFCRTISISDIQTSDIRPLPVLWATMKYLLELVDISEQAFTVVHAFVFDRTRAIRQELSMQNITSHQVIVMHEQMVRFHILSQHKLHQLNIDKDTSMLHLNFEQLSKCLRSLLDLYDANKKNTSEAGCQAEFYCYYVLVNMRSQSLPQGESLSLWFRTVRPTLLKSEEMKFARNVLRCYRMGNFKGFFSLARESTYLEACLMEHYFNEVRAQAVACIYRSSYKLSPFPLGDLAALLMMTESDMEDFCSLSGIATSTDDKGL</sequence>
<dbReference type="InterPro" id="IPR005062">
    <property type="entry name" value="SAC3/GANP/THP3_conserved"/>
</dbReference>
<proteinExistence type="inferred from homology"/>
<reference evidence="4 5" key="1">
    <citation type="journal article" date="2021" name="Nat. Plants">
        <title>The Taxus genome provides insights into paclitaxel biosynthesis.</title>
        <authorList>
            <person name="Xiong X."/>
            <person name="Gou J."/>
            <person name="Liao Q."/>
            <person name="Li Y."/>
            <person name="Zhou Q."/>
            <person name="Bi G."/>
            <person name="Li C."/>
            <person name="Du R."/>
            <person name="Wang X."/>
            <person name="Sun T."/>
            <person name="Guo L."/>
            <person name="Liang H."/>
            <person name="Lu P."/>
            <person name="Wu Y."/>
            <person name="Zhang Z."/>
            <person name="Ro D.K."/>
            <person name="Shang Y."/>
            <person name="Huang S."/>
            <person name="Yan J."/>
        </authorList>
    </citation>
    <scope>NUCLEOTIDE SEQUENCE [LARGE SCALE GENOMIC DNA]</scope>
    <source>
        <strain evidence="4">Ta-2019</strain>
    </source>
</reference>